<proteinExistence type="predicted"/>
<feature type="region of interest" description="Disordered" evidence="1">
    <location>
        <begin position="25"/>
        <end position="47"/>
    </location>
</feature>
<evidence type="ECO:0000313" key="2">
    <source>
        <dbReference type="EMBL" id="KAK3268860.1"/>
    </source>
</evidence>
<keyword evidence="3" id="KW-1185">Reference proteome</keyword>
<organism evidence="2 3">
    <name type="scientific">Cymbomonas tetramitiformis</name>
    <dbReference type="NCBI Taxonomy" id="36881"/>
    <lineage>
        <taxon>Eukaryota</taxon>
        <taxon>Viridiplantae</taxon>
        <taxon>Chlorophyta</taxon>
        <taxon>Pyramimonadophyceae</taxon>
        <taxon>Pyramimonadales</taxon>
        <taxon>Pyramimonadaceae</taxon>
        <taxon>Cymbomonas</taxon>
    </lineage>
</organism>
<gene>
    <name evidence="2" type="ORF">CYMTET_22661</name>
</gene>
<comment type="caution">
    <text evidence="2">The sequence shown here is derived from an EMBL/GenBank/DDBJ whole genome shotgun (WGS) entry which is preliminary data.</text>
</comment>
<reference evidence="2 3" key="1">
    <citation type="journal article" date="2015" name="Genome Biol. Evol.">
        <title>Comparative Genomics of a Bacterivorous Green Alga Reveals Evolutionary Causalities and Consequences of Phago-Mixotrophic Mode of Nutrition.</title>
        <authorList>
            <person name="Burns J.A."/>
            <person name="Paasch A."/>
            <person name="Narechania A."/>
            <person name="Kim E."/>
        </authorList>
    </citation>
    <scope>NUCLEOTIDE SEQUENCE [LARGE SCALE GENOMIC DNA]</scope>
    <source>
        <strain evidence="2 3">PLY_AMNH</strain>
    </source>
</reference>
<feature type="non-terminal residue" evidence="2">
    <location>
        <position position="1"/>
    </location>
</feature>
<dbReference type="Proteomes" id="UP001190700">
    <property type="component" value="Unassembled WGS sequence"/>
</dbReference>
<protein>
    <submittedName>
        <fullName evidence="2">Uncharacterized protein</fullName>
    </submittedName>
</protein>
<dbReference type="AlphaFoldDB" id="A0AAE0G0B0"/>
<evidence type="ECO:0000256" key="1">
    <source>
        <dbReference type="SAM" id="MobiDB-lite"/>
    </source>
</evidence>
<accession>A0AAE0G0B0</accession>
<evidence type="ECO:0000313" key="3">
    <source>
        <dbReference type="Proteomes" id="UP001190700"/>
    </source>
</evidence>
<feature type="region of interest" description="Disordered" evidence="1">
    <location>
        <begin position="117"/>
        <end position="170"/>
    </location>
</feature>
<dbReference type="EMBL" id="LGRX02011520">
    <property type="protein sequence ID" value="KAK3268860.1"/>
    <property type="molecule type" value="Genomic_DNA"/>
</dbReference>
<name>A0AAE0G0B0_9CHLO</name>
<sequence length="194" mass="20497">EAFKCGGSLEGCAAMWQLLLGRAPAPKKPGVRTNQTGGSANPGAKEEELDAASAPLCAVLRAAADDADCARILRVLHLMEDVGHGGRGRADGWAASAWKCEGKLRDTLLHVQRVLRGTRQEMSQPSPMPEEETPPSEAPHVSGEEQPEGPALDHKSASEDDGGSEREKTIATVAQALRMLKELLVIGGGSRKCD</sequence>
<feature type="compositionally biased region" description="Basic and acidic residues" evidence="1">
    <location>
        <begin position="151"/>
        <end position="169"/>
    </location>
</feature>